<dbReference type="InterPro" id="IPR037026">
    <property type="entry name" value="Vgr_OB-fold_dom_sf"/>
</dbReference>
<sequence length="597" mass="63350">MADSPNLNGGGVVKLSVFSDGAAIDEEIQVVSVSVIKSVNKVPFAKLVLLDGDMPEQDFPVSNSDQFKPGKAIKINAGYDDDEETIFEGVVIRHGIKIGADNFSRLVIECRDKAVAMTVGRKNANYIDSKDSDVITTLIGNSNGLTAEVEASTTQYKELVQYYSTDWDFMLSRAEINGMVVCVEAGKVTVGAPSGSEAATLVVTYGEDMMEFSADLDARSQLTSVESVAWDPATQAVASETASNTTVGESGNIASDELAEVLGLDKFCLQSPIPQETAALSDWAKGQQLKAALARIRGRTKFQGSALAKVGGVIELAGVGERFNGTVYVSGVEHEIVNGQWSTRAEFGMSDSWFAEQRDLVAPPASGLLPGVEGLQIGVVMKLDADPAGESRIQVKLPIMQAETEGVWARLANLHASQGFGAFFIPEIDDEVIVGYLNNDPNHPIVLGSLYSSKHATPYELTADNFIKGWVTKEKLKIELDDEKKIITIVTPGENTVVLSDDGKSILLQDQSGNKVELNDGGITIDSPKDITISAKGKISMEAVGNVEVTSSGADVTVDGLNITHTANVGFTAKGNATAELSASGQTTVKGAMVMIN</sequence>
<dbReference type="NCBIfam" id="TIGR01646">
    <property type="entry name" value="vgr_GE"/>
    <property type="match status" value="1"/>
</dbReference>
<dbReference type="Gene3D" id="2.40.50.230">
    <property type="entry name" value="Gp5 N-terminal domain"/>
    <property type="match status" value="1"/>
</dbReference>
<name>A0A3B0ZAL9_9ZZZZ</name>
<dbReference type="SUPFAM" id="SSF69279">
    <property type="entry name" value="Phage tail proteins"/>
    <property type="match status" value="1"/>
</dbReference>
<dbReference type="EMBL" id="UOFQ01000003">
    <property type="protein sequence ID" value="VAW84527.1"/>
    <property type="molecule type" value="Genomic_DNA"/>
</dbReference>
<dbReference type="AlphaFoldDB" id="A0A3B0ZAL9"/>
<protein>
    <submittedName>
        <fullName evidence="2">VgrG protein</fullName>
    </submittedName>
</protein>
<evidence type="ECO:0000259" key="1">
    <source>
        <dbReference type="Pfam" id="PF04717"/>
    </source>
</evidence>
<reference evidence="2" key="1">
    <citation type="submission" date="2018-06" db="EMBL/GenBank/DDBJ databases">
        <authorList>
            <person name="Zhirakovskaya E."/>
        </authorList>
    </citation>
    <scope>NUCLEOTIDE SEQUENCE</scope>
</reference>
<gene>
    <name evidence="2" type="ORF">MNBD_GAMMA17-2221</name>
</gene>
<accession>A0A3B0ZAL9</accession>
<evidence type="ECO:0000313" key="2">
    <source>
        <dbReference type="EMBL" id="VAW84527.1"/>
    </source>
</evidence>
<dbReference type="Pfam" id="PF04717">
    <property type="entry name" value="Phage_base_V"/>
    <property type="match status" value="1"/>
</dbReference>
<proteinExistence type="predicted"/>
<dbReference type="InterPro" id="IPR006531">
    <property type="entry name" value="Gp5/Vgr_OB"/>
</dbReference>
<dbReference type="SUPFAM" id="SSF69255">
    <property type="entry name" value="gp5 N-terminal domain-like"/>
    <property type="match status" value="1"/>
</dbReference>
<organism evidence="2">
    <name type="scientific">hydrothermal vent metagenome</name>
    <dbReference type="NCBI Taxonomy" id="652676"/>
    <lineage>
        <taxon>unclassified sequences</taxon>
        <taxon>metagenomes</taxon>
        <taxon>ecological metagenomes</taxon>
    </lineage>
</organism>
<dbReference type="SUPFAM" id="SSF69349">
    <property type="entry name" value="Phage fibre proteins"/>
    <property type="match status" value="1"/>
</dbReference>
<feature type="domain" description="Gp5/Type VI secretion system Vgr protein OB-fold" evidence="1">
    <location>
        <begin position="377"/>
        <end position="451"/>
    </location>
</feature>
<dbReference type="InterPro" id="IPR006533">
    <property type="entry name" value="T6SS_Vgr_RhsGE"/>
</dbReference>